<keyword evidence="5" id="KW-1185">Reference proteome</keyword>
<feature type="compositionally biased region" description="Polar residues" evidence="2">
    <location>
        <begin position="477"/>
        <end position="487"/>
    </location>
</feature>
<feature type="compositionally biased region" description="Low complexity" evidence="2">
    <location>
        <begin position="392"/>
        <end position="404"/>
    </location>
</feature>
<keyword evidence="1" id="KW-0175">Coiled coil</keyword>
<keyword evidence="3" id="KW-0732">Signal</keyword>
<comment type="caution">
    <text evidence="4">The sequence shown here is derived from an EMBL/GenBank/DDBJ whole genome shotgun (WGS) entry which is preliminary data.</text>
</comment>
<feature type="coiled-coil region" evidence="1">
    <location>
        <begin position="206"/>
        <end position="283"/>
    </location>
</feature>
<feature type="chain" id="PRO_5046073191" description="Lipoprotein" evidence="3">
    <location>
        <begin position="22"/>
        <end position="487"/>
    </location>
</feature>
<evidence type="ECO:0000256" key="2">
    <source>
        <dbReference type="SAM" id="MobiDB-lite"/>
    </source>
</evidence>
<dbReference type="RefSeq" id="WP_233371198.1">
    <property type="nucleotide sequence ID" value="NZ_JAJTWU010000002.1"/>
</dbReference>
<gene>
    <name evidence="4" type="ORF">LXT13_07520</name>
</gene>
<feature type="region of interest" description="Disordered" evidence="2">
    <location>
        <begin position="392"/>
        <end position="487"/>
    </location>
</feature>
<evidence type="ECO:0000313" key="5">
    <source>
        <dbReference type="Proteomes" id="UP001200741"/>
    </source>
</evidence>
<evidence type="ECO:0000313" key="4">
    <source>
        <dbReference type="EMBL" id="MCE4554293.1"/>
    </source>
</evidence>
<proteinExistence type="predicted"/>
<feature type="signal peptide" evidence="3">
    <location>
        <begin position="1"/>
        <end position="21"/>
    </location>
</feature>
<dbReference type="Proteomes" id="UP001200741">
    <property type="component" value="Unassembled WGS sequence"/>
</dbReference>
<name>A0ABS8XU92_9BURK</name>
<reference evidence="4 5" key="1">
    <citation type="submission" date="2021-12" db="EMBL/GenBank/DDBJ databases">
        <title>Genome seq of P8.</title>
        <authorList>
            <person name="Seo T."/>
        </authorList>
    </citation>
    <scope>NUCLEOTIDE SEQUENCE [LARGE SCALE GENOMIC DNA]</scope>
    <source>
        <strain evidence="4 5">P8</strain>
    </source>
</reference>
<protein>
    <recommendedName>
        <fullName evidence="6">Lipoprotein</fullName>
    </recommendedName>
</protein>
<evidence type="ECO:0000256" key="3">
    <source>
        <dbReference type="SAM" id="SignalP"/>
    </source>
</evidence>
<accession>A0ABS8XU92</accession>
<organism evidence="4 5">
    <name type="scientific">Pelomonas cellulosilytica</name>
    <dbReference type="NCBI Taxonomy" id="2906762"/>
    <lineage>
        <taxon>Bacteria</taxon>
        <taxon>Pseudomonadati</taxon>
        <taxon>Pseudomonadota</taxon>
        <taxon>Betaproteobacteria</taxon>
        <taxon>Burkholderiales</taxon>
        <taxon>Sphaerotilaceae</taxon>
        <taxon>Roseateles</taxon>
    </lineage>
</organism>
<evidence type="ECO:0000256" key="1">
    <source>
        <dbReference type="SAM" id="Coils"/>
    </source>
</evidence>
<evidence type="ECO:0008006" key="6">
    <source>
        <dbReference type="Google" id="ProtNLM"/>
    </source>
</evidence>
<dbReference type="EMBL" id="JAJTWU010000002">
    <property type="protein sequence ID" value="MCE4554293.1"/>
    <property type="molecule type" value="Genomic_DNA"/>
</dbReference>
<feature type="compositionally biased region" description="Low complexity" evidence="2">
    <location>
        <begin position="419"/>
        <end position="436"/>
    </location>
</feature>
<sequence>MASRFNVIVCALSAAGLSGCANFNAVKKDFVLTNGASVSIDAKQRALFSVYQPAYDGSSARNVVCAEPSPDALSALAANLGVDMTVAAKSLGLAYGTQEGAASIGLRTQTIQTLRDAMYRLCEGYAGGALDDVGFVRLQRRYQAVMLGLLAIEQLTGATVANQATIGGNGSARLGNSFGQVSALITDTRQKQLVAQATATQKSAAVDAKKKEVAAAEAALKKATEEAAGQETQGLKDAKGAQAARSGELTAAQAELAKAQQEAALATADLDSLEQLRKEMDRASAVTSASAQLVGATHAAPGPDGTEASRRVAEAVERIVTTIVEHDYSKEACTDWMLSRSMRDTFSTSDNRRLDQAQMQWEMCMQDRQLSHELAQYKLRLDAEVRLASTRVAAAEPAPARSSAGKPPGKTAPSPAPAPQAKDPAKAAPATPADRPVGTAGGDLLPPPPKSAFDPASAAQRVDAIINRAKREPAKAPSQTQGSQENR</sequence>
<dbReference type="PROSITE" id="PS51257">
    <property type="entry name" value="PROKAR_LIPOPROTEIN"/>
    <property type="match status" value="1"/>
</dbReference>